<feature type="region of interest" description="Disordered" evidence="4">
    <location>
        <begin position="1"/>
        <end position="20"/>
    </location>
</feature>
<dbReference type="SUPFAM" id="SSF50978">
    <property type="entry name" value="WD40 repeat-like"/>
    <property type="match status" value="1"/>
</dbReference>
<gene>
    <name evidence="6" type="ORF">G6F51_009070</name>
</gene>
<keyword evidence="2" id="KW-0677">Repeat</keyword>
<feature type="repeat" description="WD" evidence="3">
    <location>
        <begin position="216"/>
        <end position="262"/>
    </location>
</feature>
<dbReference type="PROSITE" id="PS50181">
    <property type="entry name" value="FBOX"/>
    <property type="match status" value="1"/>
</dbReference>
<dbReference type="InterPro" id="IPR020472">
    <property type="entry name" value="WD40_PAC1"/>
</dbReference>
<dbReference type="SMART" id="SM00320">
    <property type="entry name" value="WD40"/>
    <property type="match status" value="7"/>
</dbReference>
<protein>
    <recommendedName>
        <fullName evidence="5">F-box domain-containing protein</fullName>
    </recommendedName>
</protein>
<feature type="repeat" description="WD" evidence="3">
    <location>
        <begin position="424"/>
        <end position="463"/>
    </location>
</feature>
<evidence type="ECO:0000256" key="2">
    <source>
        <dbReference type="ARBA" id="ARBA00022737"/>
    </source>
</evidence>
<dbReference type="InterPro" id="IPR001680">
    <property type="entry name" value="WD40_rpt"/>
</dbReference>
<dbReference type="InterPro" id="IPR036322">
    <property type="entry name" value="WD40_repeat_dom_sf"/>
</dbReference>
<name>A0A9P6Y4W7_RHIOR</name>
<reference evidence="6" key="1">
    <citation type="journal article" date="2020" name="Microb. Genom.">
        <title>Genetic diversity of clinical and environmental Mucorales isolates obtained from an investigation of mucormycosis cases among solid organ transplant recipients.</title>
        <authorList>
            <person name="Nguyen M.H."/>
            <person name="Kaul D."/>
            <person name="Muto C."/>
            <person name="Cheng S.J."/>
            <person name="Richter R.A."/>
            <person name="Bruno V.M."/>
            <person name="Liu G."/>
            <person name="Beyhan S."/>
            <person name="Sundermann A.J."/>
            <person name="Mounaud S."/>
            <person name="Pasculle A.W."/>
            <person name="Nierman W.C."/>
            <person name="Driscoll E."/>
            <person name="Cumbie R."/>
            <person name="Clancy C.J."/>
            <person name="Dupont C.L."/>
        </authorList>
    </citation>
    <scope>NUCLEOTIDE SEQUENCE</scope>
    <source>
        <strain evidence="6">GL16</strain>
    </source>
</reference>
<dbReference type="OrthoDB" id="190105at2759"/>
<dbReference type="GO" id="GO:0005737">
    <property type="term" value="C:cytoplasm"/>
    <property type="evidence" value="ECO:0007669"/>
    <property type="project" value="TreeGrafter"/>
</dbReference>
<dbReference type="InterPro" id="IPR015943">
    <property type="entry name" value="WD40/YVTN_repeat-like_dom_sf"/>
</dbReference>
<dbReference type="SMART" id="SM00256">
    <property type="entry name" value="FBOX"/>
    <property type="match status" value="1"/>
</dbReference>
<dbReference type="PROSITE" id="PS50294">
    <property type="entry name" value="WD_REPEATS_REGION"/>
    <property type="match status" value="5"/>
</dbReference>
<proteinExistence type="predicted"/>
<dbReference type="CDD" id="cd00200">
    <property type="entry name" value="WD40"/>
    <property type="match status" value="1"/>
</dbReference>
<dbReference type="Gene3D" id="2.130.10.10">
    <property type="entry name" value="YVTN repeat-like/Quinoprotein amine dehydrogenase"/>
    <property type="match status" value="1"/>
</dbReference>
<comment type="caution">
    <text evidence="6">The sequence shown here is derived from an EMBL/GenBank/DDBJ whole genome shotgun (WGS) entry which is preliminary data.</text>
</comment>
<evidence type="ECO:0000313" key="6">
    <source>
        <dbReference type="EMBL" id="KAG1539559.1"/>
    </source>
</evidence>
<dbReference type="Pfam" id="PF12937">
    <property type="entry name" value="F-box-like"/>
    <property type="match status" value="1"/>
</dbReference>
<dbReference type="Pfam" id="PF00400">
    <property type="entry name" value="WD40"/>
    <property type="match status" value="6"/>
</dbReference>
<evidence type="ECO:0000256" key="1">
    <source>
        <dbReference type="ARBA" id="ARBA00022574"/>
    </source>
</evidence>
<dbReference type="AlphaFoldDB" id="A0A9P6Y4W7"/>
<dbReference type="InterPro" id="IPR001810">
    <property type="entry name" value="F-box_dom"/>
</dbReference>
<evidence type="ECO:0000256" key="4">
    <source>
        <dbReference type="SAM" id="MobiDB-lite"/>
    </source>
</evidence>
<dbReference type="PROSITE" id="PS00678">
    <property type="entry name" value="WD_REPEATS_1"/>
    <property type="match status" value="5"/>
</dbReference>
<feature type="repeat" description="WD" evidence="3">
    <location>
        <begin position="263"/>
        <end position="303"/>
    </location>
</feature>
<dbReference type="GO" id="GO:0005634">
    <property type="term" value="C:nucleus"/>
    <property type="evidence" value="ECO:0007669"/>
    <property type="project" value="TreeGrafter"/>
</dbReference>
<dbReference type="PROSITE" id="PS50082">
    <property type="entry name" value="WD_REPEATS_2"/>
    <property type="match status" value="6"/>
</dbReference>
<accession>A0A9P6Y4W7</accession>
<sequence>MTIIDTEDISPPATPPTHSPIPHRLSIESCSLLSSCHPKDHLAHLINSFQHFTPTQKQLFLYEIINHCDNTQLTFLNSLIAPRLKVDFLKELPPEIAHHILSYIDSPATLSHAARISKYWNMLIKDEALWKILCKRHRYITNEEDKEGFSFRSHFKRTYSIHRAWRQGGKITTVDGGFSHGLVTSLQFDEKYTVVGCDNHRIEVFDTNSGKKIKTLEGHEGGVWALQFKGGEEQDPERVLLSGGCDRDVRVWDLNQGKLKYILRGHTSTVRCLKIRDKQLAVTGSRDTTLRVWDIQRGALLHTLVGHQASVRCVDIHQDIAVSGSYDFTARVWDLKTGRCKHVLIGHTLQIYTIVTNGTIIATGAMDAHIRIWSAETGECLATLHGHTSLVGQLQLSGTTLVSGGADGCLRVWDMETFECKQQFSAHDNSITCLQFDDQHILSAANDGKVKLWDIKRGRLIRNFTQPISSLNNSNNNMNMDDIFIDEDDDVKKEEKEEFEMNNTTSSRIKNININGSILPMEQRSGESKCRIPLFVLNDNLHNNNELPLVLYQKNDWSSITELEEDDSSITSNDPMDLD</sequence>
<dbReference type="GO" id="GO:0043130">
    <property type="term" value="F:ubiquitin binding"/>
    <property type="evidence" value="ECO:0007669"/>
    <property type="project" value="TreeGrafter"/>
</dbReference>
<dbReference type="EMBL" id="JAANIT010001591">
    <property type="protein sequence ID" value="KAG1539559.1"/>
    <property type="molecule type" value="Genomic_DNA"/>
</dbReference>
<feature type="repeat" description="WD" evidence="3">
    <location>
        <begin position="384"/>
        <end position="423"/>
    </location>
</feature>
<keyword evidence="1 3" id="KW-0853">WD repeat</keyword>
<organism evidence="6 7">
    <name type="scientific">Rhizopus oryzae</name>
    <name type="common">Mucormycosis agent</name>
    <name type="synonym">Rhizopus arrhizus var. delemar</name>
    <dbReference type="NCBI Taxonomy" id="64495"/>
    <lineage>
        <taxon>Eukaryota</taxon>
        <taxon>Fungi</taxon>
        <taxon>Fungi incertae sedis</taxon>
        <taxon>Mucoromycota</taxon>
        <taxon>Mucoromycotina</taxon>
        <taxon>Mucoromycetes</taxon>
        <taxon>Mucorales</taxon>
        <taxon>Mucorineae</taxon>
        <taxon>Rhizopodaceae</taxon>
        <taxon>Rhizopus</taxon>
    </lineage>
</organism>
<dbReference type="Gene3D" id="1.20.1280.50">
    <property type="match status" value="1"/>
</dbReference>
<dbReference type="PANTHER" id="PTHR19849">
    <property type="entry name" value="PHOSPHOLIPASE A-2-ACTIVATING PROTEIN"/>
    <property type="match status" value="1"/>
</dbReference>
<dbReference type="PANTHER" id="PTHR19849:SF1">
    <property type="entry name" value="F-BOX_WD REPEAT-CONTAINING PROTEIN 7"/>
    <property type="match status" value="1"/>
</dbReference>
<feature type="domain" description="F-box" evidence="5">
    <location>
        <begin position="86"/>
        <end position="133"/>
    </location>
</feature>
<evidence type="ECO:0000256" key="3">
    <source>
        <dbReference type="PROSITE-ProRule" id="PRU00221"/>
    </source>
</evidence>
<feature type="repeat" description="WD" evidence="3">
    <location>
        <begin position="344"/>
        <end position="383"/>
    </location>
</feature>
<dbReference type="GO" id="GO:0043161">
    <property type="term" value="P:proteasome-mediated ubiquitin-dependent protein catabolic process"/>
    <property type="evidence" value="ECO:0007669"/>
    <property type="project" value="TreeGrafter"/>
</dbReference>
<dbReference type="SUPFAM" id="SSF81383">
    <property type="entry name" value="F-box domain"/>
    <property type="match status" value="1"/>
</dbReference>
<dbReference type="GO" id="GO:0010992">
    <property type="term" value="P:ubiquitin recycling"/>
    <property type="evidence" value="ECO:0007669"/>
    <property type="project" value="TreeGrafter"/>
</dbReference>
<evidence type="ECO:0000259" key="5">
    <source>
        <dbReference type="PROSITE" id="PS50181"/>
    </source>
</evidence>
<dbReference type="PRINTS" id="PR00320">
    <property type="entry name" value="GPROTEINBRPT"/>
</dbReference>
<dbReference type="Proteomes" id="UP000717996">
    <property type="component" value="Unassembled WGS sequence"/>
</dbReference>
<evidence type="ECO:0000313" key="7">
    <source>
        <dbReference type="Proteomes" id="UP000717996"/>
    </source>
</evidence>
<dbReference type="InterPro" id="IPR036047">
    <property type="entry name" value="F-box-like_dom_sf"/>
</dbReference>
<feature type="repeat" description="WD" evidence="3">
    <location>
        <begin position="304"/>
        <end position="343"/>
    </location>
</feature>
<dbReference type="InterPro" id="IPR019775">
    <property type="entry name" value="WD40_repeat_CS"/>
</dbReference>